<dbReference type="PROSITE" id="PS51363">
    <property type="entry name" value="W2"/>
    <property type="match status" value="1"/>
</dbReference>
<evidence type="ECO:0000313" key="9">
    <source>
        <dbReference type="EMBL" id="RMZ57056.1"/>
    </source>
</evidence>
<dbReference type="InterPro" id="IPR051956">
    <property type="entry name" value="eIF2B_epsilon"/>
</dbReference>
<comment type="subunit">
    <text evidence="6">Component of the translation initiation factor 2B (eIF2B) complex which is a heterodecamer of two sets of five different subunits: alpha, beta, gamma, delta and epsilon. Subunits alpha, beta and delta comprise a regulatory subcomplex and subunits epsilon and gamma comprise a catalytic subcomplex. Within the complex, the hexameric regulatory complex resides at the center, with the two heterodimeric catalytic subcomplexes bound on opposite sides.</text>
</comment>
<evidence type="ECO:0000256" key="7">
    <source>
        <dbReference type="SAM" id="MobiDB-lite"/>
    </source>
</evidence>
<dbReference type="SUPFAM" id="SSF53448">
    <property type="entry name" value="Nucleotide-diphospho-sugar transferases"/>
    <property type="match status" value="1"/>
</dbReference>
<dbReference type="CDD" id="cd11558">
    <property type="entry name" value="W2_eIF2B_epsilon"/>
    <property type="match status" value="1"/>
</dbReference>
<dbReference type="InterPro" id="IPR003307">
    <property type="entry name" value="W2_domain"/>
</dbReference>
<evidence type="ECO:0000256" key="1">
    <source>
        <dbReference type="ARBA" id="ARBA00004514"/>
    </source>
</evidence>
<dbReference type="FunFam" id="3.90.550.10:FF:000106">
    <property type="entry name" value="Translation initiation factor eIF-2B subunit epsilon"/>
    <property type="match status" value="1"/>
</dbReference>
<evidence type="ECO:0000256" key="3">
    <source>
        <dbReference type="ARBA" id="ARBA00022490"/>
    </source>
</evidence>
<name>A0A3M7L6E1_AUXPR</name>
<evidence type="ECO:0000259" key="8">
    <source>
        <dbReference type="PROSITE" id="PS51363"/>
    </source>
</evidence>
<evidence type="ECO:0000256" key="5">
    <source>
        <dbReference type="ARBA" id="ARBA00044345"/>
    </source>
</evidence>
<keyword evidence="3" id="KW-0963">Cytoplasm</keyword>
<dbReference type="InterPro" id="IPR016024">
    <property type="entry name" value="ARM-type_fold"/>
</dbReference>
<gene>
    <name evidence="9" type="ORF">APUTEX25_002288</name>
</gene>
<dbReference type="Gene3D" id="2.160.10.10">
    <property type="entry name" value="Hexapeptide repeat proteins"/>
    <property type="match status" value="1"/>
</dbReference>
<evidence type="ECO:0000256" key="6">
    <source>
        <dbReference type="ARBA" id="ARBA00046432"/>
    </source>
</evidence>
<feature type="region of interest" description="Disordered" evidence="7">
    <location>
        <begin position="668"/>
        <end position="689"/>
    </location>
</feature>
<protein>
    <recommendedName>
        <fullName evidence="4">Translation initiation factor eIF2B subunit epsilon</fullName>
    </recommendedName>
    <alternativeName>
        <fullName evidence="5">eIF2B GDP-GTP exchange factor subunit epsilon</fullName>
    </alternativeName>
</protein>
<organism evidence="9 10">
    <name type="scientific">Auxenochlorella protothecoides</name>
    <name type="common">Green microalga</name>
    <name type="synonym">Chlorella protothecoides</name>
    <dbReference type="NCBI Taxonomy" id="3075"/>
    <lineage>
        <taxon>Eukaryota</taxon>
        <taxon>Viridiplantae</taxon>
        <taxon>Chlorophyta</taxon>
        <taxon>core chlorophytes</taxon>
        <taxon>Trebouxiophyceae</taxon>
        <taxon>Chlorellales</taxon>
        <taxon>Chlorellaceae</taxon>
        <taxon>Auxenochlorella</taxon>
    </lineage>
</organism>
<dbReference type="SUPFAM" id="SSF48371">
    <property type="entry name" value="ARM repeat"/>
    <property type="match status" value="1"/>
</dbReference>
<dbReference type="GO" id="GO:0005829">
    <property type="term" value="C:cytosol"/>
    <property type="evidence" value="ECO:0007669"/>
    <property type="project" value="UniProtKB-SubCell"/>
</dbReference>
<dbReference type="Gene3D" id="3.90.550.10">
    <property type="entry name" value="Spore Coat Polysaccharide Biosynthesis Protein SpsA, Chain A"/>
    <property type="match status" value="1"/>
</dbReference>
<dbReference type="AlphaFoldDB" id="A0A3M7L6E1"/>
<dbReference type="Gene3D" id="1.25.40.180">
    <property type="match status" value="1"/>
</dbReference>
<comment type="similarity">
    <text evidence="2">Belongs to the eIF-2B gamma/epsilon subunits family.</text>
</comment>
<proteinExistence type="inferred from homology"/>
<accession>A0A3M7L6E1</accession>
<dbReference type="GO" id="GO:0031369">
    <property type="term" value="F:translation initiation factor binding"/>
    <property type="evidence" value="ECO:0007669"/>
    <property type="project" value="InterPro"/>
</dbReference>
<dbReference type="GO" id="GO:0005851">
    <property type="term" value="C:eukaryotic translation initiation factor 2B complex"/>
    <property type="evidence" value="ECO:0007669"/>
    <property type="project" value="TreeGrafter"/>
</dbReference>
<evidence type="ECO:0000256" key="2">
    <source>
        <dbReference type="ARBA" id="ARBA00007878"/>
    </source>
</evidence>
<dbReference type="Proteomes" id="UP000279271">
    <property type="component" value="Unassembled WGS sequence"/>
</dbReference>
<dbReference type="PANTHER" id="PTHR45887">
    <property type="entry name" value="TRANSLATION INITIATION FACTOR EIF-2B SUBUNIT EPSILON"/>
    <property type="match status" value="1"/>
</dbReference>
<dbReference type="InterPro" id="IPR005835">
    <property type="entry name" value="NTP_transferase_dom"/>
</dbReference>
<dbReference type="CDD" id="cd04197">
    <property type="entry name" value="eIF-2B_epsilon_N"/>
    <property type="match status" value="1"/>
</dbReference>
<dbReference type="Pfam" id="PF02020">
    <property type="entry name" value="W2"/>
    <property type="match status" value="1"/>
</dbReference>
<dbReference type="InterPro" id="IPR035543">
    <property type="entry name" value="eIF-2B_epsilon_N"/>
</dbReference>
<dbReference type="Pfam" id="PF25084">
    <property type="entry name" value="LbH_EIF2B"/>
    <property type="match status" value="1"/>
</dbReference>
<dbReference type="GO" id="GO:0005085">
    <property type="term" value="F:guanyl-nucleotide exchange factor activity"/>
    <property type="evidence" value="ECO:0007669"/>
    <property type="project" value="InterPro"/>
</dbReference>
<comment type="caution">
    <text evidence="9">The sequence shown here is derived from an EMBL/GenBank/DDBJ whole genome shotgun (WGS) entry which is preliminary data.</text>
</comment>
<comment type="subcellular location">
    <subcellularLocation>
        <location evidence="1">Cytoplasm</location>
        <location evidence="1">Cytosol</location>
    </subcellularLocation>
</comment>
<dbReference type="Pfam" id="PF00483">
    <property type="entry name" value="NTP_transferase"/>
    <property type="match status" value="1"/>
</dbReference>
<feature type="domain" description="W2" evidence="8">
    <location>
        <begin position="472"/>
        <end position="676"/>
    </location>
</feature>
<reference evidence="10" key="1">
    <citation type="journal article" date="2018" name="Algal Res.">
        <title>Characterization of plant carbon substrate utilization by Auxenochlorella protothecoides.</title>
        <authorList>
            <person name="Vogler B.W."/>
            <person name="Starkenburg S.R."/>
            <person name="Sudasinghe N."/>
            <person name="Schambach J.Y."/>
            <person name="Rollin J.A."/>
            <person name="Pattathil S."/>
            <person name="Barry A.N."/>
        </authorList>
    </citation>
    <scope>NUCLEOTIDE SEQUENCE [LARGE SCALE GENOMIC DNA]</scope>
    <source>
        <strain evidence="10">UTEX 25</strain>
    </source>
</reference>
<dbReference type="EMBL" id="QOKY01000130">
    <property type="protein sequence ID" value="RMZ57056.1"/>
    <property type="molecule type" value="Genomic_DNA"/>
</dbReference>
<evidence type="ECO:0000256" key="4">
    <source>
        <dbReference type="ARBA" id="ARBA00044144"/>
    </source>
</evidence>
<evidence type="ECO:0000313" key="10">
    <source>
        <dbReference type="Proteomes" id="UP000279271"/>
    </source>
</evidence>
<sequence>MAPPSRKGGVGLETKEALSAIVLADSFTQKLRPVTLQRPKVLLPLVNTPMLDYTLEWLAINDVEEVHIFVCAHADAVQEHLKARGWLASRKFRVHVVVSTNCLSVGEALRVMDNRDVVKSDFILVAGDVVSNMNLRPALAAHLERRSSDKASIMTMVMRGGLSPAHIRRLGDMPTTVVMDPTSGRLFKFEEREEGGGGAEVDVARRRRRRRFVLDTTLFSERDSVQVRSDMVEASIYICAPEVLMLFSDNFDYQNVRKDFVSGVLSEEELGNKLFVHELRDEYAARVHNLRSYDAVSRDVLARWVYPFCPDTNLSSETEYQFRRGHVYMDSHVQLARQARVSHDSCIGAGSIISDGALVEASVVGANCVVGPGCVLRGAYLLDDVRLEAGVCVEAALLCDRVVVREGAAVRRGAVLSFDVVVGPGHEVPEGARVSLYRQLRAPGHSSDDDVEVPAREATSTGASLEAGTTDAEVAQAVGPMFKREVGETFLRCVKESIAHDNVVIELNGLKIAEDRTFADCARYMLTTMLGLCLPAPTSCRSEYRELYTHSAPEAGSREGLVELLQRASAQVRRWKALLQKFLRSEDDQVEVLLTLEEFCSAEGDYEATGEHGPVFAHIFAQLLKALYDEDILTEEAILQWAAEKSLAEEDEKVFLRKAQPFLSWLQDAEEESAGSGSEASSDGDEEEA</sequence>
<feature type="region of interest" description="Disordered" evidence="7">
    <location>
        <begin position="443"/>
        <end position="464"/>
    </location>
</feature>
<dbReference type="SMART" id="SM00515">
    <property type="entry name" value="eIF5C"/>
    <property type="match status" value="1"/>
</dbReference>
<dbReference type="PANTHER" id="PTHR45887:SF1">
    <property type="entry name" value="TRANSLATION INITIATION FACTOR EIF-2B SUBUNIT EPSILON"/>
    <property type="match status" value="1"/>
</dbReference>
<dbReference type="InterPro" id="IPR056764">
    <property type="entry name" value="LbH_EIF2B3/5"/>
</dbReference>
<dbReference type="GO" id="GO:0003743">
    <property type="term" value="F:translation initiation factor activity"/>
    <property type="evidence" value="ECO:0007669"/>
    <property type="project" value="TreeGrafter"/>
</dbReference>
<dbReference type="InterPro" id="IPR044123">
    <property type="entry name" value="W2_eIF2B_epsilon"/>
</dbReference>
<dbReference type="InterPro" id="IPR029044">
    <property type="entry name" value="Nucleotide-diphossugar_trans"/>
</dbReference>